<dbReference type="Proteomes" id="UP000075374">
    <property type="component" value="Unassembled WGS sequence"/>
</dbReference>
<accession>A0A151AKB1</accession>
<evidence type="ECO:0000256" key="4">
    <source>
        <dbReference type="ARBA" id="ARBA00022989"/>
    </source>
</evidence>
<evidence type="ECO:0000256" key="6">
    <source>
        <dbReference type="PIRNR" id="PIRNR026583"/>
    </source>
</evidence>
<feature type="domain" description="GGDEF" evidence="9">
    <location>
        <begin position="186"/>
        <end position="322"/>
    </location>
</feature>
<keyword evidence="3 8" id="KW-0812">Transmembrane</keyword>
<dbReference type="PATRIC" id="fig|1121305.3.peg.2324"/>
<feature type="binding site" evidence="7">
    <location>
        <position position="454"/>
    </location>
    <ligand>
        <name>Mn(2+)</name>
        <dbReference type="ChEBI" id="CHEBI:29035"/>
        <label>2</label>
    </ligand>
</feature>
<comment type="similarity">
    <text evidence="6">Belongs to the GdpP/PdeA phosphodiesterase family.</text>
</comment>
<proteinExistence type="inferred from homology"/>
<comment type="caution">
    <text evidence="10">The sequence shown here is derived from an EMBL/GenBank/DDBJ whole genome shotgun (WGS) entry which is preliminary data.</text>
</comment>
<dbReference type="GO" id="GO:0106409">
    <property type="term" value="F:cyclic-di-AMP phosphodiesterase activity"/>
    <property type="evidence" value="ECO:0007669"/>
    <property type="project" value="RHEA"/>
</dbReference>
<feature type="binding site" evidence="7">
    <location>
        <position position="357"/>
    </location>
    <ligand>
        <name>Mn(2+)</name>
        <dbReference type="ChEBI" id="CHEBI:29035"/>
        <label>1</label>
    </ligand>
</feature>
<dbReference type="InterPro" id="IPR014528">
    <property type="entry name" value="GdpP/PdeA"/>
</dbReference>
<dbReference type="InterPro" id="IPR049553">
    <property type="entry name" value="GdpP-like_PAS"/>
</dbReference>
<comment type="cofactor">
    <cofactor evidence="7">
        <name>Mn(2+)</name>
        <dbReference type="ChEBI" id="CHEBI:29035"/>
    </cofactor>
    <text evidence="7">For phosphodiesterase activity, probably binds 2 Mn(2+) per subunit.</text>
</comment>
<dbReference type="InterPro" id="IPR001667">
    <property type="entry name" value="DDH_dom"/>
</dbReference>
<dbReference type="PROSITE" id="PS50887">
    <property type="entry name" value="GGDEF"/>
    <property type="match status" value="1"/>
</dbReference>
<dbReference type="STRING" id="1121305.CLCOL_23210"/>
<comment type="subcellular location">
    <subcellularLocation>
        <location evidence="1">Cell membrane</location>
        <topology evidence="1">Multi-pass membrane protein</topology>
    </subcellularLocation>
</comment>
<organism evidence="10 11">
    <name type="scientific">Clostridium colicanis DSM 13634</name>
    <dbReference type="NCBI Taxonomy" id="1121305"/>
    <lineage>
        <taxon>Bacteria</taxon>
        <taxon>Bacillati</taxon>
        <taxon>Bacillota</taxon>
        <taxon>Clostridia</taxon>
        <taxon>Eubacteriales</taxon>
        <taxon>Clostridiaceae</taxon>
        <taxon>Clostridium</taxon>
    </lineage>
</organism>
<dbReference type="GO" id="GO:0003676">
    <property type="term" value="F:nucleic acid binding"/>
    <property type="evidence" value="ECO:0007669"/>
    <property type="project" value="UniProtKB-UniRule"/>
</dbReference>
<dbReference type="SUPFAM" id="SSF64182">
    <property type="entry name" value="DHH phosphoesterases"/>
    <property type="match status" value="1"/>
</dbReference>
<dbReference type="Pfam" id="PF01368">
    <property type="entry name" value="DHH"/>
    <property type="match status" value="1"/>
</dbReference>
<dbReference type="PANTHER" id="PTHR47618">
    <property type="entry name" value="BIFUNCTIONAL OLIGORIBONUCLEASE AND PAP PHOSPHATASE NRNA"/>
    <property type="match status" value="1"/>
</dbReference>
<dbReference type="PIRSF" id="PIRSF026583">
    <property type="entry name" value="YybT"/>
    <property type="match status" value="1"/>
</dbReference>
<keyword evidence="11" id="KW-1185">Reference proteome</keyword>
<dbReference type="GO" id="GO:0046872">
    <property type="term" value="F:metal ion binding"/>
    <property type="evidence" value="ECO:0007669"/>
    <property type="project" value="UniProtKB-KW"/>
</dbReference>
<evidence type="ECO:0000313" key="10">
    <source>
        <dbReference type="EMBL" id="KYH28051.1"/>
    </source>
</evidence>
<dbReference type="Gene3D" id="3.90.1640.10">
    <property type="entry name" value="inorganic pyrophosphatase (n-terminal core)"/>
    <property type="match status" value="1"/>
</dbReference>
<feature type="binding site" evidence="7">
    <location>
        <position position="363"/>
    </location>
    <ligand>
        <name>Mn(2+)</name>
        <dbReference type="ChEBI" id="CHEBI:29035"/>
        <label>2</label>
    </ligand>
</feature>
<keyword evidence="2 6" id="KW-1003">Cell membrane</keyword>
<dbReference type="EMBL" id="LTBB01000014">
    <property type="protein sequence ID" value="KYH28051.1"/>
    <property type="molecule type" value="Genomic_DNA"/>
</dbReference>
<evidence type="ECO:0000256" key="7">
    <source>
        <dbReference type="PIRSR" id="PIRSR026583-50"/>
    </source>
</evidence>
<evidence type="ECO:0000256" key="2">
    <source>
        <dbReference type="ARBA" id="ARBA00022475"/>
    </source>
</evidence>
<feature type="transmembrane region" description="Helical" evidence="8">
    <location>
        <begin position="12"/>
        <end position="45"/>
    </location>
</feature>
<feature type="binding site" evidence="7">
    <location>
        <position position="511"/>
    </location>
    <ligand>
        <name>Mn(2+)</name>
        <dbReference type="ChEBI" id="CHEBI:29035"/>
        <label>2</label>
    </ligand>
</feature>
<dbReference type="AlphaFoldDB" id="A0A151AKB1"/>
<feature type="binding site" evidence="7">
    <location>
        <position position="430"/>
    </location>
    <ligand>
        <name>Mn(2+)</name>
        <dbReference type="ChEBI" id="CHEBI:29035"/>
        <label>1</label>
    </ligand>
</feature>
<evidence type="ECO:0000256" key="8">
    <source>
        <dbReference type="SAM" id="Phobius"/>
    </source>
</evidence>
<dbReference type="Pfam" id="PF02272">
    <property type="entry name" value="DHHA1"/>
    <property type="match status" value="1"/>
</dbReference>
<evidence type="ECO:0000256" key="5">
    <source>
        <dbReference type="ARBA" id="ARBA00023136"/>
    </source>
</evidence>
<dbReference type="GO" id="GO:0016787">
    <property type="term" value="F:hydrolase activity"/>
    <property type="evidence" value="ECO:0007669"/>
    <property type="project" value="UniProtKB-UniRule"/>
</dbReference>
<comment type="function">
    <text evidence="6">Has phosphodiesterase (PDE) activity against cyclic-di-AMP (c-di-AMP).</text>
</comment>
<dbReference type="InterPro" id="IPR038763">
    <property type="entry name" value="DHH_sf"/>
</dbReference>
<keyword evidence="7" id="KW-0479">Metal-binding</keyword>
<reference evidence="10 11" key="1">
    <citation type="submission" date="2016-02" db="EMBL/GenBank/DDBJ databases">
        <title>Genome sequence of Clostridium colicanis DSM 13634.</title>
        <authorList>
            <person name="Poehlein A."/>
            <person name="Daniel R."/>
        </authorList>
    </citation>
    <scope>NUCLEOTIDE SEQUENCE [LARGE SCALE GENOMIC DNA]</scope>
    <source>
        <strain evidence="10 11">DSM 13634</strain>
    </source>
</reference>
<dbReference type="FunFam" id="3.90.1640.10:FF:000002">
    <property type="entry name" value="Cyclic-di-AMP phosphodiesterase"/>
    <property type="match status" value="1"/>
</dbReference>
<dbReference type="InterPro" id="IPR000160">
    <property type="entry name" value="GGDEF_dom"/>
</dbReference>
<protein>
    <recommendedName>
        <fullName evidence="6">Cyclic-di-AMP phosphodiesterase</fullName>
        <ecNumber evidence="6">3.1.4.-</ecNumber>
    </recommendedName>
</protein>
<dbReference type="InterPro" id="IPR051319">
    <property type="entry name" value="Oligoribo/pAp-PDE_c-di-AMP_PDE"/>
</dbReference>
<comment type="catalytic activity">
    <reaction evidence="6">
        <text>3',3'-c-di-AMP + H2O = 5'-O-phosphonoadenylyl-(3'-&gt;5')-adenosine + H(+)</text>
        <dbReference type="Rhea" id="RHEA:54420"/>
        <dbReference type="ChEBI" id="CHEBI:15377"/>
        <dbReference type="ChEBI" id="CHEBI:15378"/>
        <dbReference type="ChEBI" id="CHEBI:71500"/>
        <dbReference type="ChEBI" id="CHEBI:138171"/>
    </reaction>
</comment>
<dbReference type="InterPro" id="IPR003156">
    <property type="entry name" value="DHHA1_dom"/>
</dbReference>
<dbReference type="EC" id="3.1.4.-" evidence="6"/>
<dbReference type="PANTHER" id="PTHR47618:SF2">
    <property type="entry name" value="CYCLIC-DI-AMP PHOSPHODIESTERASE GDPP"/>
    <property type="match status" value="1"/>
</dbReference>
<dbReference type="GO" id="GO:0005886">
    <property type="term" value="C:plasma membrane"/>
    <property type="evidence" value="ECO:0007669"/>
    <property type="project" value="UniProtKB-SubCell"/>
</dbReference>
<evidence type="ECO:0000256" key="3">
    <source>
        <dbReference type="ARBA" id="ARBA00022692"/>
    </source>
</evidence>
<gene>
    <name evidence="10" type="primary">nrnA_2</name>
    <name evidence="10" type="ORF">CLCOL_23210</name>
</gene>
<keyword evidence="4 8" id="KW-1133">Transmembrane helix</keyword>
<keyword evidence="5 6" id="KW-0472">Membrane</keyword>
<feature type="binding site" evidence="7">
    <location>
        <position position="430"/>
    </location>
    <ligand>
        <name>Mn(2+)</name>
        <dbReference type="ChEBI" id="CHEBI:29035"/>
        <label>2</label>
    </ligand>
</feature>
<feature type="binding site" evidence="7">
    <location>
        <position position="361"/>
    </location>
    <ligand>
        <name>Mn(2+)</name>
        <dbReference type="ChEBI" id="CHEBI:29035"/>
        <label>1</label>
    </ligand>
</feature>
<keyword evidence="7" id="KW-0464">Manganese</keyword>
<dbReference type="Pfam" id="PF21370">
    <property type="entry name" value="PAS_GdpP"/>
    <property type="match status" value="1"/>
</dbReference>
<dbReference type="RefSeq" id="WP_061859115.1">
    <property type="nucleotide sequence ID" value="NZ_LTBB01000014.1"/>
</dbReference>
<sequence length="665" mass="75647">MDNNFFLKHNKFLVYAIALLICVFFILGHFIIGGILLLLYIIFVLYNIRVCNIKESNAKKDEWKKVIEEFSSKLDISSRNVLVNSPFALIIVGSKGDILWYNQLFLNIFDKKEFLGKKVQEIIKEINMDEIINKKKKLFKHINIKDRYYNVFTNINSKPSSRDNAIILYFYEVTCEVELARKIQENRYSIMHVEVDNLSDVLKTTEEDKAVILSAEIERTLINYAQALKGMIIKYSSSKYAIVTHYKNIEEEMKRNFDILDEIREINYGNKLTVTLSIGVGCDGDTPLQNHEFAMSAKELALSRGGDQVVVKTKNKLEFFGGKTKEFEKRTKVRARVIAHALVNLINESSNIFIMGHINPDIDALGSAIGIRSVVKALGKDVFVVLDKVNSGIENSIERIKENNLYDDIFISRENCLRICDYNSLLILVDVNSREYVQDKELLEVIERKVIIDHHRKSTTAVENTLLSYIEPYASSTCELVTEMVQYMIENPKQHITSLEAEMLLAGIYVDTKNFYFKTGVRTFEAAAYLRHLGADIIEVKKMFADHLETYLKKAELISLAEVKNDIAIVICPPDIKDNVLAAQVADELLNITGVQASFVLVKIGNEVFISGRSFGDINVQVILETLGGGGHMTIAGTKMNNVSMDEAKEKLQNAIDKYLREGEE</sequence>
<name>A0A151AKB1_9CLOT</name>
<evidence type="ECO:0000256" key="1">
    <source>
        <dbReference type="ARBA" id="ARBA00004651"/>
    </source>
</evidence>
<evidence type="ECO:0000259" key="9">
    <source>
        <dbReference type="PROSITE" id="PS50887"/>
    </source>
</evidence>
<evidence type="ECO:0000313" key="11">
    <source>
        <dbReference type="Proteomes" id="UP000075374"/>
    </source>
</evidence>
<dbReference type="Gene3D" id="3.30.450.20">
    <property type="entry name" value="PAS domain"/>
    <property type="match status" value="1"/>
</dbReference>
<dbReference type="Gene3D" id="3.10.310.30">
    <property type="match status" value="1"/>
</dbReference>
<dbReference type="Pfam" id="PF24898">
    <property type="entry name" value="GGDEF_GdpP"/>
    <property type="match status" value="1"/>
</dbReference>
<keyword evidence="6 10" id="KW-0378">Hydrolase</keyword>